<evidence type="ECO:0000313" key="8">
    <source>
        <dbReference type="Proteomes" id="UP001321582"/>
    </source>
</evidence>
<evidence type="ECO:0000256" key="5">
    <source>
        <dbReference type="ARBA" id="ARBA00047925"/>
    </source>
</evidence>
<dbReference type="PANTHER" id="PTHR20275">
    <property type="entry name" value="NAD KINASE"/>
    <property type="match status" value="1"/>
</dbReference>
<dbReference type="GO" id="GO:0005737">
    <property type="term" value="C:cytoplasm"/>
    <property type="evidence" value="ECO:0007669"/>
    <property type="project" value="UniProtKB-SubCell"/>
</dbReference>
<dbReference type="InterPro" id="IPR017438">
    <property type="entry name" value="ATP-NAD_kinase_N"/>
</dbReference>
<dbReference type="SUPFAM" id="SSF111331">
    <property type="entry name" value="NAD kinase/diacylglycerol kinase-like"/>
    <property type="match status" value="1"/>
</dbReference>
<dbReference type="EMBL" id="AP027059">
    <property type="protein sequence ID" value="BDU50045.1"/>
    <property type="molecule type" value="Genomic_DNA"/>
</dbReference>
<protein>
    <recommendedName>
        <fullName evidence="6">NAD kinase</fullName>
        <ecNumber evidence="6">2.7.1.23</ecNumber>
    </recommendedName>
    <alternativeName>
        <fullName evidence="6">ATP-dependent NAD kinase</fullName>
    </alternativeName>
</protein>
<evidence type="ECO:0000256" key="3">
    <source>
        <dbReference type="ARBA" id="ARBA00022857"/>
    </source>
</evidence>
<reference evidence="7 8" key="1">
    <citation type="submission" date="2022-11" db="EMBL/GenBank/DDBJ databases">
        <title>Haliovirga abyssi gen. nov., sp. nov., a mesophilic fermentative bacterium isolated from the Iheya North hydrothermal field and the proposal of Haliovirgaceae fam. nov.</title>
        <authorList>
            <person name="Miyazaki U."/>
            <person name="Tame A."/>
            <person name="Miyazaki J."/>
            <person name="Takai K."/>
            <person name="Sawayama S."/>
            <person name="Kitajima M."/>
            <person name="Okamoto A."/>
            <person name="Nakagawa S."/>
        </authorList>
    </citation>
    <scope>NUCLEOTIDE SEQUENCE [LARGE SCALE GENOMIC DNA]</scope>
    <source>
        <strain evidence="7 8">IC12</strain>
    </source>
</reference>
<keyword evidence="8" id="KW-1185">Reference proteome</keyword>
<comment type="catalytic activity">
    <reaction evidence="5 6">
        <text>NAD(+) + ATP = ADP + NADP(+) + H(+)</text>
        <dbReference type="Rhea" id="RHEA:18629"/>
        <dbReference type="ChEBI" id="CHEBI:15378"/>
        <dbReference type="ChEBI" id="CHEBI:30616"/>
        <dbReference type="ChEBI" id="CHEBI:57540"/>
        <dbReference type="ChEBI" id="CHEBI:58349"/>
        <dbReference type="ChEBI" id="CHEBI:456216"/>
        <dbReference type="EC" id="2.7.1.23"/>
    </reaction>
</comment>
<evidence type="ECO:0000256" key="1">
    <source>
        <dbReference type="ARBA" id="ARBA00022679"/>
    </source>
</evidence>
<feature type="binding site" evidence="6">
    <location>
        <position position="131"/>
    </location>
    <ligand>
        <name>NAD(+)</name>
        <dbReference type="ChEBI" id="CHEBI:57540"/>
    </ligand>
</feature>
<evidence type="ECO:0000256" key="6">
    <source>
        <dbReference type="HAMAP-Rule" id="MF_00361"/>
    </source>
</evidence>
<dbReference type="RefSeq" id="WP_307904981.1">
    <property type="nucleotide sequence ID" value="NZ_AP027059.1"/>
</dbReference>
<comment type="caution">
    <text evidence="6">Lacks conserved residue(s) required for the propagation of feature annotation.</text>
</comment>
<evidence type="ECO:0000256" key="2">
    <source>
        <dbReference type="ARBA" id="ARBA00022777"/>
    </source>
</evidence>
<feature type="binding site" evidence="6">
    <location>
        <begin position="119"/>
        <end position="120"/>
    </location>
    <ligand>
        <name>NAD(+)</name>
        <dbReference type="ChEBI" id="CHEBI:57540"/>
    </ligand>
</feature>
<accession>A0AAU9DXE7</accession>
<dbReference type="Gene3D" id="3.40.50.10330">
    <property type="entry name" value="Probable inorganic polyphosphate/atp-NAD kinase, domain 1"/>
    <property type="match status" value="1"/>
</dbReference>
<dbReference type="EC" id="2.7.1.23" evidence="6"/>
<comment type="cofactor">
    <cofactor evidence="6">
        <name>a divalent metal cation</name>
        <dbReference type="ChEBI" id="CHEBI:60240"/>
    </cofactor>
</comment>
<keyword evidence="6" id="KW-0067">ATP-binding</keyword>
<proteinExistence type="inferred from homology"/>
<dbReference type="PANTHER" id="PTHR20275:SF0">
    <property type="entry name" value="NAD KINASE"/>
    <property type="match status" value="1"/>
</dbReference>
<dbReference type="GO" id="GO:0046872">
    <property type="term" value="F:metal ion binding"/>
    <property type="evidence" value="ECO:0007669"/>
    <property type="project" value="UniProtKB-UniRule"/>
</dbReference>
<name>A0AAU9DXE7_9FUSO</name>
<dbReference type="Pfam" id="PF20143">
    <property type="entry name" value="NAD_kinase_C"/>
    <property type="match status" value="1"/>
</dbReference>
<gene>
    <name evidence="6 7" type="primary">nadK</name>
    <name evidence="7" type="ORF">HLVA_06140</name>
</gene>
<keyword evidence="4 6" id="KW-0520">NAD</keyword>
<dbReference type="GO" id="GO:0005524">
    <property type="term" value="F:ATP binding"/>
    <property type="evidence" value="ECO:0007669"/>
    <property type="project" value="UniProtKB-KW"/>
</dbReference>
<dbReference type="Proteomes" id="UP001321582">
    <property type="component" value="Chromosome"/>
</dbReference>
<dbReference type="InterPro" id="IPR017437">
    <property type="entry name" value="ATP-NAD_kinase_PpnK-typ_C"/>
</dbReference>
<comment type="subcellular location">
    <subcellularLocation>
        <location evidence="6">Cytoplasm</location>
    </subcellularLocation>
</comment>
<organism evidence="7 8">
    <name type="scientific">Haliovirga abyssi</name>
    <dbReference type="NCBI Taxonomy" id="2996794"/>
    <lineage>
        <taxon>Bacteria</taxon>
        <taxon>Fusobacteriati</taxon>
        <taxon>Fusobacteriota</taxon>
        <taxon>Fusobacteriia</taxon>
        <taxon>Fusobacteriales</taxon>
        <taxon>Haliovirgaceae</taxon>
        <taxon>Haliovirga</taxon>
    </lineage>
</organism>
<dbReference type="HAMAP" id="MF_00361">
    <property type="entry name" value="NAD_kinase"/>
    <property type="match status" value="1"/>
</dbReference>
<dbReference type="GO" id="GO:0003951">
    <property type="term" value="F:NAD+ kinase activity"/>
    <property type="evidence" value="ECO:0007669"/>
    <property type="project" value="UniProtKB-UniRule"/>
</dbReference>
<evidence type="ECO:0000256" key="4">
    <source>
        <dbReference type="ARBA" id="ARBA00023027"/>
    </source>
</evidence>
<feature type="binding site" evidence="6">
    <location>
        <position position="150"/>
    </location>
    <ligand>
        <name>NAD(+)</name>
        <dbReference type="ChEBI" id="CHEBI:57540"/>
    </ligand>
</feature>
<feature type="binding site" evidence="6">
    <location>
        <position position="185"/>
    </location>
    <ligand>
        <name>NAD(+)</name>
        <dbReference type="ChEBI" id="CHEBI:57540"/>
    </ligand>
</feature>
<feature type="active site" description="Proton acceptor" evidence="6">
    <location>
        <position position="50"/>
    </location>
</feature>
<evidence type="ECO:0000313" key="7">
    <source>
        <dbReference type="EMBL" id="BDU50045.1"/>
    </source>
</evidence>
<dbReference type="InterPro" id="IPR002504">
    <property type="entry name" value="NADK"/>
</dbReference>
<feature type="binding site" evidence="6">
    <location>
        <position position="148"/>
    </location>
    <ligand>
        <name>NAD(+)</name>
        <dbReference type="ChEBI" id="CHEBI:57540"/>
    </ligand>
</feature>
<dbReference type="GO" id="GO:0051287">
    <property type="term" value="F:NAD binding"/>
    <property type="evidence" value="ECO:0007669"/>
    <property type="project" value="UniProtKB-ARBA"/>
</dbReference>
<dbReference type="GO" id="GO:0006741">
    <property type="term" value="P:NADP+ biosynthetic process"/>
    <property type="evidence" value="ECO:0007669"/>
    <property type="project" value="UniProtKB-UniRule"/>
</dbReference>
<dbReference type="Pfam" id="PF01513">
    <property type="entry name" value="NAD_kinase"/>
    <property type="match status" value="1"/>
</dbReference>
<dbReference type="Gene3D" id="2.60.200.30">
    <property type="entry name" value="Probable inorganic polyphosphate/atp-NAD kinase, domain 2"/>
    <property type="match status" value="1"/>
</dbReference>
<feature type="binding site" evidence="6">
    <location>
        <position position="220"/>
    </location>
    <ligand>
        <name>NAD(+)</name>
        <dbReference type="ChEBI" id="CHEBI:57540"/>
    </ligand>
</feature>
<feature type="binding site" evidence="6">
    <location>
        <begin position="161"/>
        <end position="166"/>
    </location>
    <ligand>
        <name>NAD(+)</name>
        <dbReference type="ChEBI" id="CHEBI:57540"/>
    </ligand>
</feature>
<keyword evidence="6" id="KW-0547">Nucleotide-binding</keyword>
<keyword evidence="2 6" id="KW-0418">Kinase</keyword>
<dbReference type="InterPro" id="IPR016064">
    <property type="entry name" value="NAD/diacylglycerol_kinase_sf"/>
</dbReference>
<comment type="similarity">
    <text evidence="6">Belongs to the NAD kinase family.</text>
</comment>
<feature type="binding site" evidence="6">
    <location>
        <begin position="50"/>
        <end position="51"/>
    </location>
    <ligand>
        <name>NAD(+)</name>
        <dbReference type="ChEBI" id="CHEBI:57540"/>
    </ligand>
</feature>
<dbReference type="KEGG" id="haby:HLVA_06140"/>
<comment type="function">
    <text evidence="6">Involved in the regulation of the intracellular balance of NAD and NADP, and is a key enzyme in the biosynthesis of NADP. Catalyzes specifically the phosphorylation on 2'-hydroxyl of the adenosine moiety of NAD to yield NADP.</text>
</comment>
<dbReference type="GO" id="GO:0019674">
    <property type="term" value="P:NAD+ metabolic process"/>
    <property type="evidence" value="ECO:0007669"/>
    <property type="project" value="InterPro"/>
</dbReference>
<keyword evidence="6" id="KW-0963">Cytoplasm</keyword>
<keyword evidence="3 6" id="KW-0521">NADP</keyword>
<keyword evidence="1 6" id="KW-0808">Transferase</keyword>
<sequence length="265" mass="29910">MKIGIIYNKNKINAVEFYEILIKFLKDKNINFTEDINDEKIKYLITIGGDGTLLNASKKIIGRDILVFAVNMGKLGFLTEIKEEEAFEIIENVFNNNFSIEEREFLEIKINDKLYYALNDAVLAKGDILARLIKISVFADLNFVNTYRADGIIISTATGSTAYSLSAGGPILTPDLSALIVNPIAPHTLSARPIVMSGDKKLSFSFIEDESDIYITIDGQESIKINNDDNLRITLSNKKLRLIRPNKRDYFAVLREKLKWGDELC</sequence>
<dbReference type="AlphaFoldDB" id="A0AAU9DXE7"/>